<feature type="region of interest" description="Disordered" evidence="1">
    <location>
        <begin position="191"/>
        <end position="260"/>
    </location>
</feature>
<keyword evidence="2" id="KW-1133">Transmembrane helix</keyword>
<protein>
    <submittedName>
        <fullName evidence="3">Uncharacterized protein</fullName>
    </submittedName>
</protein>
<dbReference type="Proteomes" id="UP000622797">
    <property type="component" value="Unassembled WGS sequence"/>
</dbReference>
<keyword evidence="4" id="KW-1185">Reference proteome</keyword>
<evidence type="ECO:0000313" key="3">
    <source>
        <dbReference type="EMBL" id="KAF4965799.1"/>
    </source>
</evidence>
<feature type="region of interest" description="Disordered" evidence="1">
    <location>
        <begin position="318"/>
        <end position="358"/>
    </location>
</feature>
<gene>
    <name evidence="3" type="ORF">FSARC_6432</name>
</gene>
<feature type="region of interest" description="Disordered" evidence="1">
    <location>
        <begin position="417"/>
        <end position="466"/>
    </location>
</feature>
<feature type="compositionally biased region" description="Basic and acidic residues" evidence="1">
    <location>
        <begin position="227"/>
        <end position="240"/>
    </location>
</feature>
<dbReference type="EMBL" id="JABEXW010000327">
    <property type="protein sequence ID" value="KAF4965799.1"/>
    <property type="molecule type" value="Genomic_DNA"/>
</dbReference>
<sequence length="466" mass="51581">MPLLRPRHNDCSGWNCLTAAEQAGIIISIIVTSIVLLFAYMYYLGRITTAHQEIVLRRQRRRRRRRSNLAPVPTISLVNLPIVPQFPSQRVAYQPFLYSPNGAPVILPQFQGPPVPLSQQPVPVIYPVHPTGYVYPQPPFQPNFQQSRPNTPAQHLSPAPASISSRGLPPRQPSWRQHLRRVFGLTTGRASTVASNSAPGTPVLSQAQPETAHGETRRSLSRPGYVETDHAPRNNHEHQRSSGHSNALHRSAEDHQDGTIRLQSPVSVAATVHSDDYDLIPNPNPTPTLQNAAAQGYRPPDMASYGGAVEELSSNSSDIYSDDRQTVPVPAISPIPPIFDPRSRPPTPIPDAQGARRESIEQARLFRTMSLPNSGHGILHMPSPRRGASSTTTQDQVWNPYHRGREIRRVNWDRRHTSPSQMTEDGIGPIPPQSIHQGGGSYQSHLWRGGTMEPSVDVNPSRYINA</sequence>
<evidence type="ECO:0000313" key="4">
    <source>
        <dbReference type="Proteomes" id="UP000622797"/>
    </source>
</evidence>
<reference evidence="3" key="2">
    <citation type="submission" date="2020-05" db="EMBL/GenBank/DDBJ databases">
        <authorList>
            <person name="Kim H.-S."/>
            <person name="Proctor R.H."/>
            <person name="Brown D.W."/>
        </authorList>
    </citation>
    <scope>NUCLEOTIDE SEQUENCE</scope>
    <source>
        <strain evidence="3">NRRL 20472</strain>
    </source>
</reference>
<evidence type="ECO:0000256" key="1">
    <source>
        <dbReference type="SAM" id="MobiDB-lite"/>
    </source>
</evidence>
<organism evidence="3 4">
    <name type="scientific">Fusarium sarcochroum</name>
    <dbReference type="NCBI Taxonomy" id="1208366"/>
    <lineage>
        <taxon>Eukaryota</taxon>
        <taxon>Fungi</taxon>
        <taxon>Dikarya</taxon>
        <taxon>Ascomycota</taxon>
        <taxon>Pezizomycotina</taxon>
        <taxon>Sordariomycetes</taxon>
        <taxon>Hypocreomycetidae</taxon>
        <taxon>Hypocreales</taxon>
        <taxon>Nectriaceae</taxon>
        <taxon>Fusarium</taxon>
        <taxon>Fusarium lateritium species complex</taxon>
    </lineage>
</organism>
<evidence type="ECO:0000256" key="2">
    <source>
        <dbReference type="SAM" id="Phobius"/>
    </source>
</evidence>
<dbReference type="OrthoDB" id="5236168at2759"/>
<feature type="region of interest" description="Disordered" evidence="1">
    <location>
        <begin position="371"/>
        <end position="394"/>
    </location>
</feature>
<name>A0A8H4TXQ3_9HYPO</name>
<keyword evidence="2" id="KW-0812">Transmembrane</keyword>
<feature type="transmembrane region" description="Helical" evidence="2">
    <location>
        <begin position="23"/>
        <end position="45"/>
    </location>
</feature>
<feature type="compositionally biased region" description="Pro residues" evidence="1">
    <location>
        <begin position="331"/>
        <end position="349"/>
    </location>
</feature>
<feature type="region of interest" description="Disordered" evidence="1">
    <location>
        <begin position="137"/>
        <end position="175"/>
    </location>
</feature>
<comment type="caution">
    <text evidence="3">The sequence shown here is derived from an EMBL/GenBank/DDBJ whole genome shotgun (WGS) entry which is preliminary data.</text>
</comment>
<proteinExistence type="predicted"/>
<accession>A0A8H4TXQ3</accession>
<feature type="transmembrane region" description="Helical" evidence="2">
    <location>
        <begin position="66"/>
        <end position="83"/>
    </location>
</feature>
<keyword evidence="2" id="KW-0472">Membrane</keyword>
<dbReference type="AlphaFoldDB" id="A0A8H4TXQ3"/>
<feature type="compositionally biased region" description="Polar residues" evidence="1">
    <location>
        <begin position="191"/>
        <end position="209"/>
    </location>
</feature>
<reference evidence="3" key="1">
    <citation type="journal article" date="2020" name="BMC Genomics">
        <title>Correction to: Identification and distribution of gene clusters required for synthesis of sphingolipid metabolism inhibitors in diverse species of the filamentous fungus Fusarium.</title>
        <authorList>
            <person name="Kim H.S."/>
            <person name="Lohmar J.M."/>
            <person name="Busman M."/>
            <person name="Brown D.W."/>
            <person name="Naumann T.A."/>
            <person name="Divon H.H."/>
            <person name="Lysoe E."/>
            <person name="Uhlig S."/>
            <person name="Proctor R.H."/>
        </authorList>
    </citation>
    <scope>NUCLEOTIDE SEQUENCE</scope>
    <source>
        <strain evidence="3">NRRL 20472</strain>
    </source>
</reference>
<feature type="region of interest" description="Disordered" evidence="1">
    <location>
        <begin position="275"/>
        <end position="306"/>
    </location>
</feature>